<keyword evidence="1" id="KW-0812">Transmembrane</keyword>
<name>A0AAE3ML72_9FLAO</name>
<proteinExistence type="predicted"/>
<keyword evidence="1" id="KW-0472">Membrane</keyword>
<evidence type="ECO:0000256" key="1">
    <source>
        <dbReference type="SAM" id="Phobius"/>
    </source>
</evidence>
<reference evidence="2" key="1">
    <citation type="submission" date="2022-11" db="EMBL/GenBank/DDBJ databases">
        <title>The characterization of three novel Bacteroidetes species and genomic analysis of their roles in tidal elemental geochemical cycles.</title>
        <authorList>
            <person name="Ma K.-J."/>
        </authorList>
    </citation>
    <scope>NUCLEOTIDE SEQUENCE</scope>
    <source>
        <strain evidence="2">M415</strain>
    </source>
</reference>
<feature type="transmembrane region" description="Helical" evidence="1">
    <location>
        <begin position="7"/>
        <end position="30"/>
    </location>
</feature>
<organism evidence="2 3">
    <name type="scientific">Lentiprolixibacter aurantiacus</name>
    <dbReference type="NCBI Taxonomy" id="2993939"/>
    <lineage>
        <taxon>Bacteria</taxon>
        <taxon>Pseudomonadati</taxon>
        <taxon>Bacteroidota</taxon>
        <taxon>Flavobacteriia</taxon>
        <taxon>Flavobacteriales</taxon>
        <taxon>Flavobacteriaceae</taxon>
        <taxon>Lentiprolixibacter</taxon>
    </lineage>
</organism>
<keyword evidence="1" id="KW-1133">Transmembrane helix</keyword>
<feature type="transmembrane region" description="Helical" evidence="1">
    <location>
        <begin position="36"/>
        <end position="55"/>
    </location>
</feature>
<dbReference type="Proteomes" id="UP001207116">
    <property type="component" value="Unassembled WGS sequence"/>
</dbReference>
<comment type="caution">
    <text evidence="2">The sequence shown here is derived from an EMBL/GenBank/DDBJ whole genome shotgun (WGS) entry which is preliminary data.</text>
</comment>
<gene>
    <name evidence="2" type="ORF">OO016_07025</name>
</gene>
<evidence type="ECO:0000313" key="3">
    <source>
        <dbReference type="Proteomes" id="UP001207116"/>
    </source>
</evidence>
<accession>A0AAE3ML72</accession>
<dbReference type="AlphaFoldDB" id="A0AAE3ML72"/>
<dbReference type="EMBL" id="JAPFQP010000002">
    <property type="protein sequence ID" value="MCX2719346.1"/>
    <property type="molecule type" value="Genomic_DNA"/>
</dbReference>
<keyword evidence="3" id="KW-1185">Reference proteome</keyword>
<protein>
    <submittedName>
        <fullName evidence="2">Uncharacterized protein</fullName>
    </submittedName>
</protein>
<sequence length="76" mass="8758">MRPKYKALLFNFMAFAIIFLVIRFTLGYFWQANRLLMALASAIAASILSPKFAAIKTISGEKLMMKWIFSKKVHQL</sequence>
<dbReference type="RefSeq" id="WP_266011984.1">
    <property type="nucleotide sequence ID" value="NZ_JAPFQP010000002.1"/>
</dbReference>
<evidence type="ECO:0000313" key="2">
    <source>
        <dbReference type="EMBL" id="MCX2719346.1"/>
    </source>
</evidence>